<dbReference type="Gene3D" id="1.10.600.10">
    <property type="entry name" value="Farnesyl Diphosphate Synthase"/>
    <property type="match status" value="1"/>
</dbReference>
<gene>
    <name evidence="8" type="primary">PDSS1</name>
    <name evidence="8" type="ORF">T4D_3336</name>
</gene>
<name>A0A0V1G610_TRIPS</name>
<dbReference type="InterPro" id="IPR000092">
    <property type="entry name" value="Polyprenyl_synt"/>
</dbReference>
<comment type="caution">
    <text evidence="8">The sequence shown here is derived from an EMBL/GenBank/DDBJ whole genome shotgun (WGS) entry which is preliminary data.</text>
</comment>
<proteinExistence type="inferred from homology"/>
<sequence>MIMWFEITNNCVLRNCVRNVFRFHRDLNFKLPLRNSSHHCHTFQSGNDTSERLHFHKLLPNQVVDKIRHLQADIYDFCATSSHKEVNSLLFRTFSTGGKMIRPILVLLMSGLCNALKNQTNSTCITDAQYKIAMIAEMIHTASLVHDDVVDDSDRRRNIPTVNATHGYKTATFFGDIILAKATILLTSINNAEVINIVSKILDDLVKGELIQMESRCDESRLFSEYLAKCYKKTGSLFSNSLKATAVLANCSELCVKNVYQFGRNFGLMFQLVDDLLDFCSVDSTALGKPSRVDLQLGIVTAPVLFAAGQKLEIVKMIRRKFSRPTDVSRCVELVLNESDGIFRTRQLIEQFSDQALRCLNDFPNCQLKLALQQLCKLCATRKAKKQSRRIRSCTTIIIITTILLLLLLFSFSVALLVVVVIARTSHVHVVCVVAVSRTEPGAAARAAAAATHQLLFRQSYRYGRTELSQNFRHEHSGRLVARVQRERLFQKLKRLRRSVEQRQRQTGRRVRVGALRLQRQRQLVVLQRPFRLVDASVQVAEIVEQRLEADGQVVRRGGAVDAQFSETVAQFAQRLGQVVARVVVALHAEHEHADLVQTVWLVWRQRDRLGRIAFGQIVVADQTVLGADAEQRQRIAGHAVAGAHVARHCLVVLVVGGTTATVADPSQAEPRLQGGGLAEVALRAVVAALDVTVTGHGVPADRLRRHVRAQTVRHHEQIVRLLQLHQYADVQLQHFAVVAIPVEQQLGQSTRLVEQAHCVQAPGLGQQHVDVAFQLRPTGQGPFHQFGAVAGLGNCEIVEVEQIRRQHALRADLRLQLFEHCSLLTFADQTVAKQMFSRLGAENVLLQAFHVSRDRLFASAGSFQRFTFNLQLNTINKQTDKQTNKQKIH</sequence>
<dbReference type="EMBL" id="JYDT01000002">
    <property type="protein sequence ID" value="KRY93573.1"/>
    <property type="molecule type" value="Genomic_DNA"/>
</dbReference>
<keyword evidence="7" id="KW-0812">Transmembrane</keyword>
<dbReference type="AlphaFoldDB" id="A0A0V1G610"/>
<comment type="similarity">
    <text evidence="2">Belongs to the FPP/GGPP synthase family.</text>
</comment>
<dbReference type="GO" id="GO:0006744">
    <property type="term" value="P:ubiquinone biosynthetic process"/>
    <property type="evidence" value="ECO:0007669"/>
    <property type="project" value="TreeGrafter"/>
</dbReference>
<evidence type="ECO:0000313" key="9">
    <source>
        <dbReference type="Proteomes" id="UP000054995"/>
    </source>
</evidence>
<dbReference type="GO" id="GO:0008299">
    <property type="term" value="P:isoprenoid biosynthetic process"/>
    <property type="evidence" value="ECO:0007669"/>
    <property type="project" value="UniProtKB-KW"/>
</dbReference>
<dbReference type="PROSITE" id="PS00444">
    <property type="entry name" value="POLYPRENYL_SYNTHASE_2"/>
    <property type="match status" value="1"/>
</dbReference>
<keyword evidence="3" id="KW-0808">Transferase</keyword>
<evidence type="ECO:0000256" key="3">
    <source>
        <dbReference type="ARBA" id="ARBA00022679"/>
    </source>
</evidence>
<evidence type="ECO:0000256" key="4">
    <source>
        <dbReference type="ARBA" id="ARBA00022723"/>
    </source>
</evidence>
<dbReference type="PANTHER" id="PTHR12001:SF69">
    <property type="entry name" value="ALL TRANS-POLYPRENYL-DIPHOSPHATE SYNTHASE PDSS1"/>
    <property type="match status" value="1"/>
</dbReference>
<evidence type="ECO:0000256" key="7">
    <source>
        <dbReference type="SAM" id="Phobius"/>
    </source>
</evidence>
<dbReference type="Pfam" id="PF00348">
    <property type="entry name" value="polyprenyl_synt"/>
    <property type="match status" value="1"/>
</dbReference>
<evidence type="ECO:0000256" key="2">
    <source>
        <dbReference type="ARBA" id="ARBA00006706"/>
    </source>
</evidence>
<keyword evidence="6" id="KW-0414">Isoprene biosynthesis</keyword>
<dbReference type="SUPFAM" id="SSF48576">
    <property type="entry name" value="Terpenoid synthases"/>
    <property type="match status" value="1"/>
</dbReference>
<keyword evidence="7" id="KW-0472">Membrane</keyword>
<keyword evidence="4" id="KW-0479">Metal-binding</keyword>
<protein>
    <submittedName>
        <fullName evidence="8">Decaprenyl-diphosphate synthase subunit 1</fullName>
    </submittedName>
</protein>
<dbReference type="OrthoDB" id="6921389at2759"/>
<dbReference type="GO" id="GO:0042811">
    <property type="term" value="P:pheromone biosynthetic process"/>
    <property type="evidence" value="ECO:0007669"/>
    <property type="project" value="UniProtKB-ARBA"/>
</dbReference>
<evidence type="ECO:0000313" key="8">
    <source>
        <dbReference type="EMBL" id="KRY93573.1"/>
    </source>
</evidence>
<accession>A0A0V1G610</accession>
<dbReference type="InterPro" id="IPR033749">
    <property type="entry name" value="Polyprenyl_synt_CS"/>
</dbReference>
<feature type="transmembrane region" description="Helical" evidence="7">
    <location>
        <begin position="395"/>
        <end position="423"/>
    </location>
</feature>
<dbReference type="GO" id="GO:1990234">
    <property type="term" value="C:transferase complex"/>
    <property type="evidence" value="ECO:0007669"/>
    <property type="project" value="TreeGrafter"/>
</dbReference>
<keyword evidence="7" id="KW-1133">Transmembrane helix</keyword>
<dbReference type="GO" id="GO:0046872">
    <property type="term" value="F:metal ion binding"/>
    <property type="evidence" value="ECO:0007669"/>
    <property type="project" value="UniProtKB-KW"/>
</dbReference>
<dbReference type="Proteomes" id="UP000054995">
    <property type="component" value="Unassembled WGS sequence"/>
</dbReference>
<evidence type="ECO:0000256" key="6">
    <source>
        <dbReference type="ARBA" id="ARBA00023229"/>
    </source>
</evidence>
<dbReference type="GO" id="GO:0005739">
    <property type="term" value="C:mitochondrion"/>
    <property type="evidence" value="ECO:0007669"/>
    <property type="project" value="TreeGrafter"/>
</dbReference>
<dbReference type="GO" id="GO:0004659">
    <property type="term" value="F:prenyltransferase activity"/>
    <property type="evidence" value="ECO:0007669"/>
    <property type="project" value="InterPro"/>
</dbReference>
<dbReference type="SFLD" id="SFLDS00005">
    <property type="entry name" value="Isoprenoid_Synthase_Type_I"/>
    <property type="match status" value="1"/>
</dbReference>
<organism evidence="8 9">
    <name type="scientific">Trichinella pseudospiralis</name>
    <name type="common">Parasitic roundworm</name>
    <dbReference type="NCBI Taxonomy" id="6337"/>
    <lineage>
        <taxon>Eukaryota</taxon>
        <taxon>Metazoa</taxon>
        <taxon>Ecdysozoa</taxon>
        <taxon>Nematoda</taxon>
        <taxon>Enoplea</taxon>
        <taxon>Dorylaimia</taxon>
        <taxon>Trichinellida</taxon>
        <taxon>Trichinellidae</taxon>
        <taxon>Trichinella</taxon>
    </lineage>
</organism>
<dbReference type="PANTHER" id="PTHR12001">
    <property type="entry name" value="GERANYLGERANYL PYROPHOSPHATE SYNTHASE"/>
    <property type="match status" value="1"/>
</dbReference>
<keyword evidence="9" id="KW-1185">Reference proteome</keyword>
<dbReference type="InterPro" id="IPR008949">
    <property type="entry name" value="Isoprenoid_synthase_dom_sf"/>
</dbReference>
<comment type="cofactor">
    <cofactor evidence="1">
        <name>Mg(2+)</name>
        <dbReference type="ChEBI" id="CHEBI:18420"/>
    </cofactor>
</comment>
<evidence type="ECO:0000256" key="5">
    <source>
        <dbReference type="ARBA" id="ARBA00022842"/>
    </source>
</evidence>
<reference evidence="8 9" key="1">
    <citation type="submission" date="2015-01" db="EMBL/GenBank/DDBJ databases">
        <title>Evolution of Trichinella species and genotypes.</title>
        <authorList>
            <person name="Korhonen P.K."/>
            <person name="Edoardo P."/>
            <person name="Giuseppe L.R."/>
            <person name="Gasser R.B."/>
        </authorList>
    </citation>
    <scope>NUCLEOTIDE SEQUENCE [LARGE SCALE GENOMIC DNA]</scope>
    <source>
        <strain evidence="8">ISS470</strain>
    </source>
</reference>
<keyword evidence="5" id="KW-0460">Magnesium</keyword>
<evidence type="ECO:0000256" key="1">
    <source>
        <dbReference type="ARBA" id="ARBA00001946"/>
    </source>
</evidence>
<dbReference type="CDD" id="cd00685">
    <property type="entry name" value="Trans_IPPS_HT"/>
    <property type="match status" value="1"/>
</dbReference>